<dbReference type="EMBL" id="JAPUFD010000016">
    <property type="protein sequence ID" value="MDI1491817.1"/>
    <property type="molecule type" value="Genomic_DNA"/>
</dbReference>
<gene>
    <name evidence="1" type="ORF">OHK93_003028</name>
</gene>
<comment type="caution">
    <text evidence="1">The sequence shown here is derived from an EMBL/GenBank/DDBJ whole genome shotgun (WGS) entry which is preliminary data.</text>
</comment>
<evidence type="ECO:0000313" key="2">
    <source>
        <dbReference type="Proteomes" id="UP001161017"/>
    </source>
</evidence>
<keyword evidence="2" id="KW-1185">Reference proteome</keyword>
<name>A0AA43QSS2_9LECA</name>
<dbReference type="InterPro" id="IPR021858">
    <property type="entry name" value="Fun_TF"/>
</dbReference>
<dbReference type="PANTHER" id="PTHR38791">
    <property type="entry name" value="ZN(II)2CYS6 TRANSCRIPTION FACTOR (EUROFUNG)-RELATED-RELATED"/>
    <property type="match status" value="1"/>
</dbReference>
<dbReference type="Pfam" id="PF11951">
    <property type="entry name" value="Fungal_trans_2"/>
    <property type="match status" value="1"/>
</dbReference>
<dbReference type="AlphaFoldDB" id="A0AA43QSS2"/>
<dbReference type="Proteomes" id="UP001161017">
    <property type="component" value="Unassembled WGS sequence"/>
</dbReference>
<evidence type="ECO:0000313" key="1">
    <source>
        <dbReference type="EMBL" id="MDI1491817.1"/>
    </source>
</evidence>
<reference evidence="1" key="1">
    <citation type="journal article" date="2023" name="Genome Biol. Evol.">
        <title>First Whole Genome Sequence and Flow Cytometry Genome Size Data for the Lichen-Forming Fungus Ramalina farinacea (Ascomycota).</title>
        <authorList>
            <person name="Llewellyn T."/>
            <person name="Mian S."/>
            <person name="Hill R."/>
            <person name="Leitch I.J."/>
            <person name="Gaya E."/>
        </authorList>
    </citation>
    <scope>NUCLEOTIDE SEQUENCE</scope>
    <source>
        <strain evidence="1">LIQ254RAFAR</strain>
    </source>
</reference>
<dbReference type="InterPro" id="IPR053175">
    <property type="entry name" value="DHMBA_Reg_Transcription_Factor"/>
</dbReference>
<protein>
    <submittedName>
        <fullName evidence="1">Uncharacterized protein</fullName>
    </submittedName>
</protein>
<proteinExistence type="predicted"/>
<dbReference type="PANTHER" id="PTHR38791:SF1">
    <property type="entry name" value="TRANSCRIPTION FACTOR, PUTATIVE-RELATED"/>
    <property type="match status" value="1"/>
</dbReference>
<accession>A0AA43QSS2</accession>
<sequence length="408" mass="45999">MEIEVLDIPLLERAASVWFNLYVNEFSTTYNVWGLVVKQSVVPDSLAPVVDAVSLAFFARQFDYAPALPLAREKYSKALTSLRNSIESQPNGISDQTLLAMFLLDLFEKFTNHDPTPAPLWMGHVAGGVSLMSLRDRTGVQRSDSLALATQLASNFLVSCMTAAQRVPPALAQLRLTVSQFFDTGDPRWKMSCVLVEICNLRAAVKEHELPGIEIASRFNSLDQQAKALMERFSLDWKPERHMIEEPSERILEMHYDTYPSHSVAQGMLLFSVTRVFLNHMVQEHSELDVAPFRPHSVGPAETIEQIARVICAALPPYTTISRSDRARGDLMILRQMQCYTFIFTLYCVGFYLDHASPIRTWVIKQLHFMSSDLSVRNARKVAEMLEAGDDTDPWALQNMLGSYGFLA</sequence>
<organism evidence="1 2">
    <name type="scientific">Ramalina farinacea</name>
    <dbReference type="NCBI Taxonomy" id="258253"/>
    <lineage>
        <taxon>Eukaryota</taxon>
        <taxon>Fungi</taxon>
        <taxon>Dikarya</taxon>
        <taxon>Ascomycota</taxon>
        <taxon>Pezizomycotina</taxon>
        <taxon>Lecanoromycetes</taxon>
        <taxon>OSLEUM clade</taxon>
        <taxon>Lecanoromycetidae</taxon>
        <taxon>Lecanorales</taxon>
        <taxon>Lecanorineae</taxon>
        <taxon>Ramalinaceae</taxon>
        <taxon>Ramalina</taxon>
    </lineage>
</organism>